<proteinExistence type="predicted"/>
<dbReference type="AlphaFoldDB" id="A0A4C1VXY6"/>
<reference evidence="2 3" key="1">
    <citation type="journal article" date="2019" name="Commun. Biol.">
        <title>The bagworm genome reveals a unique fibroin gene that provides high tensile strength.</title>
        <authorList>
            <person name="Kono N."/>
            <person name="Nakamura H."/>
            <person name="Ohtoshi R."/>
            <person name="Tomita M."/>
            <person name="Numata K."/>
            <person name="Arakawa K."/>
        </authorList>
    </citation>
    <scope>NUCLEOTIDE SEQUENCE [LARGE SCALE GENOMIC DNA]</scope>
</reference>
<accession>A0A4C1VXY6</accession>
<feature type="region of interest" description="Disordered" evidence="1">
    <location>
        <begin position="86"/>
        <end position="106"/>
    </location>
</feature>
<comment type="caution">
    <text evidence="2">The sequence shown here is derived from an EMBL/GenBank/DDBJ whole genome shotgun (WGS) entry which is preliminary data.</text>
</comment>
<dbReference type="EMBL" id="BGZK01000440">
    <property type="protein sequence ID" value="GBP43681.1"/>
    <property type="molecule type" value="Genomic_DNA"/>
</dbReference>
<name>A0A4C1VXY6_EUMVA</name>
<keyword evidence="3" id="KW-1185">Reference proteome</keyword>
<protein>
    <submittedName>
        <fullName evidence="2">Uncharacterized protein</fullName>
    </submittedName>
</protein>
<gene>
    <name evidence="2" type="ORF">EVAR_30515_1</name>
</gene>
<evidence type="ECO:0000313" key="3">
    <source>
        <dbReference type="Proteomes" id="UP000299102"/>
    </source>
</evidence>
<sequence length="149" mass="16492">MHYEANAPKLLGMLVAVCGGTRGPTLRGIRWDISRMRQMHWMRSGASAAGVRFALPQRAVHELNERVVYELKSEYARLFSEIRMDGPGPAAPAPAGDRQPDNPYRFSDLSATLFSREKLPAPAPTPRPRAARLYAFNGNLSPNRISCGD</sequence>
<evidence type="ECO:0000256" key="1">
    <source>
        <dbReference type="SAM" id="MobiDB-lite"/>
    </source>
</evidence>
<evidence type="ECO:0000313" key="2">
    <source>
        <dbReference type="EMBL" id="GBP43681.1"/>
    </source>
</evidence>
<dbReference type="Proteomes" id="UP000299102">
    <property type="component" value="Unassembled WGS sequence"/>
</dbReference>
<organism evidence="2 3">
    <name type="scientific">Eumeta variegata</name>
    <name type="common">Bagworm moth</name>
    <name type="synonym">Eumeta japonica</name>
    <dbReference type="NCBI Taxonomy" id="151549"/>
    <lineage>
        <taxon>Eukaryota</taxon>
        <taxon>Metazoa</taxon>
        <taxon>Ecdysozoa</taxon>
        <taxon>Arthropoda</taxon>
        <taxon>Hexapoda</taxon>
        <taxon>Insecta</taxon>
        <taxon>Pterygota</taxon>
        <taxon>Neoptera</taxon>
        <taxon>Endopterygota</taxon>
        <taxon>Lepidoptera</taxon>
        <taxon>Glossata</taxon>
        <taxon>Ditrysia</taxon>
        <taxon>Tineoidea</taxon>
        <taxon>Psychidae</taxon>
        <taxon>Oiketicinae</taxon>
        <taxon>Eumeta</taxon>
    </lineage>
</organism>